<name>A0A371E7G0_MUCPR</name>
<feature type="non-terminal residue" evidence="1">
    <location>
        <position position="1"/>
    </location>
</feature>
<accession>A0A371E7G0</accession>
<proteinExistence type="predicted"/>
<dbReference type="Proteomes" id="UP000257109">
    <property type="component" value="Unassembled WGS sequence"/>
</dbReference>
<dbReference type="EMBL" id="QJKJ01015774">
    <property type="protein sequence ID" value="RDX61971.1"/>
    <property type="molecule type" value="Genomic_DNA"/>
</dbReference>
<reference evidence="1" key="1">
    <citation type="submission" date="2018-05" db="EMBL/GenBank/DDBJ databases">
        <title>Draft genome of Mucuna pruriens seed.</title>
        <authorList>
            <person name="Nnadi N.E."/>
            <person name="Vos R."/>
            <person name="Hasami M.H."/>
            <person name="Devisetty U.K."/>
            <person name="Aguiy J.C."/>
        </authorList>
    </citation>
    <scope>NUCLEOTIDE SEQUENCE [LARGE SCALE GENOMIC DNA]</scope>
    <source>
        <strain evidence="1">JCA_2017</strain>
    </source>
</reference>
<dbReference type="PANTHER" id="PTHR33067:SF31">
    <property type="entry name" value="RNA-DIRECTED DNA POLYMERASE"/>
    <property type="match status" value="1"/>
</dbReference>
<keyword evidence="2" id="KW-1185">Reference proteome</keyword>
<organism evidence="1 2">
    <name type="scientific">Mucuna pruriens</name>
    <name type="common">Velvet bean</name>
    <name type="synonym">Dolichos pruriens</name>
    <dbReference type="NCBI Taxonomy" id="157652"/>
    <lineage>
        <taxon>Eukaryota</taxon>
        <taxon>Viridiplantae</taxon>
        <taxon>Streptophyta</taxon>
        <taxon>Embryophyta</taxon>
        <taxon>Tracheophyta</taxon>
        <taxon>Spermatophyta</taxon>
        <taxon>Magnoliopsida</taxon>
        <taxon>eudicotyledons</taxon>
        <taxon>Gunneridae</taxon>
        <taxon>Pentapetalae</taxon>
        <taxon>rosids</taxon>
        <taxon>fabids</taxon>
        <taxon>Fabales</taxon>
        <taxon>Fabaceae</taxon>
        <taxon>Papilionoideae</taxon>
        <taxon>50 kb inversion clade</taxon>
        <taxon>NPAAA clade</taxon>
        <taxon>indigoferoid/millettioid clade</taxon>
        <taxon>Phaseoleae</taxon>
        <taxon>Mucuna</taxon>
    </lineage>
</organism>
<dbReference type="AlphaFoldDB" id="A0A371E7G0"/>
<feature type="non-terminal residue" evidence="1">
    <location>
        <position position="111"/>
    </location>
</feature>
<sequence length="111" mass="12430">MDDIYPQAEFPSKTKTNPIEHVIYITTISGKVLSSFSISYLIKNTRFDKALCDLKANVSLMSISTCKRLDMGDIKPISDFIILEMEEDAQIPIILGRPFLATASMIVDVKN</sequence>
<protein>
    <recommendedName>
        <fullName evidence="3">Retrovirus-related Pol polyprotein from transposon opus</fullName>
    </recommendedName>
</protein>
<evidence type="ECO:0000313" key="2">
    <source>
        <dbReference type="Proteomes" id="UP000257109"/>
    </source>
</evidence>
<evidence type="ECO:0000313" key="1">
    <source>
        <dbReference type="EMBL" id="RDX61971.1"/>
    </source>
</evidence>
<dbReference type="OrthoDB" id="1734538at2759"/>
<dbReference type="PANTHER" id="PTHR33067">
    <property type="entry name" value="RNA-DIRECTED DNA POLYMERASE-RELATED"/>
    <property type="match status" value="1"/>
</dbReference>
<evidence type="ECO:0008006" key="3">
    <source>
        <dbReference type="Google" id="ProtNLM"/>
    </source>
</evidence>
<gene>
    <name evidence="1" type="ORF">CR513_59751</name>
</gene>
<comment type="caution">
    <text evidence="1">The sequence shown here is derived from an EMBL/GenBank/DDBJ whole genome shotgun (WGS) entry which is preliminary data.</text>
</comment>